<dbReference type="Proteomes" id="UP000009319">
    <property type="component" value="Unassembled WGS sequence"/>
</dbReference>
<dbReference type="STRING" id="1211777.BN77_3718"/>
<comment type="caution">
    <text evidence="5">The sequence shown here is derived from an EMBL/GenBank/DDBJ whole genome shotgun (WGS) entry which is preliminary data.</text>
</comment>
<dbReference type="InterPro" id="IPR009057">
    <property type="entry name" value="Homeodomain-like_sf"/>
</dbReference>
<dbReference type="SMART" id="SM00342">
    <property type="entry name" value="HTH_ARAC"/>
    <property type="match status" value="1"/>
</dbReference>
<keyword evidence="1" id="KW-0805">Transcription regulation</keyword>
<name>K0PZ30_9HYPH</name>
<sequence>MARNQFRMFRSAVPGIEAVAADSNQSFARHTHEQFGIGLVSSGAQKSLSGRGVVEAGAGDIITVNPNEVHDGTPIGEGRSWRILYFDPELIAANVSEITEGRRSAVEISDPVLHDRAIAAHFEAAFALVTNAEEHQLKRDETLVEIIARVVAQVAPSEGRAAPQSILTAKELIDCDPTAAISLSDLARATRLSRFQVLRGFAKATGMTPHAYLIQRRIHVARRLIAGGLPLAEAAIASGFVDQSHMTRVFVRKYGVSPRAYAKAVA</sequence>
<dbReference type="Gene3D" id="1.10.10.60">
    <property type="entry name" value="Homeodomain-like"/>
    <property type="match status" value="1"/>
</dbReference>
<proteinExistence type="predicted"/>
<evidence type="ECO:0000256" key="3">
    <source>
        <dbReference type="ARBA" id="ARBA00023163"/>
    </source>
</evidence>
<accession>K0PZ30</accession>
<protein>
    <submittedName>
        <fullName evidence="5">Transcriptional regulator, AraC family</fullName>
    </submittedName>
</protein>
<evidence type="ECO:0000256" key="2">
    <source>
        <dbReference type="ARBA" id="ARBA00023125"/>
    </source>
</evidence>
<dbReference type="HOGENOM" id="CLU_000445_88_16_5"/>
<dbReference type="InterPro" id="IPR037923">
    <property type="entry name" value="HTH-like"/>
</dbReference>
<keyword evidence="3" id="KW-0804">Transcription</keyword>
<dbReference type="SUPFAM" id="SSF46689">
    <property type="entry name" value="Homeodomain-like"/>
    <property type="match status" value="2"/>
</dbReference>
<dbReference type="PANTHER" id="PTHR46796">
    <property type="entry name" value="HTH-TYPE TRANSCRIPTIONAL ACTIVATOR RHAS-RELATED"/>
    <property type="match status" value="1"/>
</dbReference>
<dbReference type="Pfam" id="PF12833">
    <property type="entry name" value="HTH_18"/>
    <property type="match status" value="1"/>
</dbReference>
<evidence type="ECO:0000313" key="5">
    <source>
        <dbReference type="EMBL" id="CCM76692.1"/>
    </source>
</evidence>
<dbReference type="GO" id="GO:0003700">
    <property type="term" value="F:DNA-binding transcription factor activity"/>
    <property type="evidence" value="ECO:0007669"/>
    <property type="project" value="InterPro"/>
</dbReference>
<evidence type="ECO:0000259" key="4">
    <source>
        <dbReference type="PROSITE" id="PS01124"/>
    </source>
</evidence>
<feature type="domain" description="HTH araC/xylS-type" evidence="4">
    <location>
        <begin position="167"/>
        <end position="264"/>
    </location>
</feature>
<dbReference type="EMBL" id="CANI01000025">
    <property type="protein sequence ID" value="CCM76692.1"/>
    <property type="molecule type" value="Genomic_DNA"/>
</dbReference>
<reference evidence="5 6" key="1">
    <citation type="journal article" date="2013" name="Genome Announc.">
        <title>Draft Genome Sequence of Rhizobium mesoamericanum STM3625, a Nitrogen-Fixing Symbiont of Mimosa pudica Isolated in French Guiana (South America).</title>
        <authorList>
            <person name="Moulin L."/>
            <person name="Mornico D."/>
            <person name="Melkonian R."/>
            <person name="Klonowska A."/>
        </authorList>
    </citation>
    <scope>NUCLEOTIDE SEQUENCE [LARGE SCALE GENOMIC DNA]</scope>
    <source>
        <strain evidence="5 6">STM3625</strain>
    </source>
</reference>
<evidence type="ECO:0000313" key="6">
    <source>
        <dbReference type="Proteomes" id="UP000009319"/>
    </source>
</evidence>
<keyword evidence="6" id="KW-1185">Reference proteome</keyword>
<organism evidence="5 6">
    <name type="scientific">Rhizobium mesoamericanum STM3625</name>
    <dbReference type="NCBI Taxonomy" id="1211777"/>
    <lineage>
        <taxon>Bacteria</taxon>
        <taxon>Pseudomonadati</taxon>
        <taxon>Pseudomonadota</taxon>
        <taxon>Alphaproteobacteria</taxon>
        <taxon>Hyphomicrobiales</taxon>
        <taxon>Rhizobiaceae</taxon>
        <taxon>Rhizobium/Agrobacterium group</taxon>
        <taxon>Rhizobium</taxon>
    </lineage>
</organism>
<dbReference type="AlphaFoldDB" id="K0PZ30"/>
<evidence type="ECO:0000256" key="1">
    <source>
        <dbReference type="ARBA" id="ARBA00023015"/>
    </source>
</evidence>
<dbReference type="InterPro" id="IPR018060">
    <property type="entry name" value="HTH_AraC"/>
</dbReference>
<dbReference type="Pfam" id="PF02311">
    <property type="entry name" value="AraC_binding"/>
    <property type="match status" value="1"/>
</dbReference>
<gene>
    <name evidence="5" type="ORF">BN77_3718</name>
</gene>
<dbReference type="RefSeq" id="WP_007534235.1">
    <property type="nucleotide sequence ID" value="NZ_HF536772.1"/>
</dbReference>
<dbReference type="eggNOG" id="COG2207">
    <property type="taxonomic scope" value="Bacteria"/>
</dbReference>
<dbReference type="PANTHER" id="PTHR46796:SF2">
    <property type="entry name" value="TRANSCRIPTIONAL REGULATORY PROTEIN"/>
    <property type="match status" value="1"/>
</dbReference>
<keyword evidence="2" id="KW-0238">DNA-binding</keyword>
<dbReference type="InterPro" id="IPR003313">
    <property type="entry name" value="AraC-bd"/>
</dbReference>
<dbReference type="SUPFAM" id="SSF51215">
    <property type="entry name" value="Regulatory protein AraC"/>
    <property type="match status" value="1"/>
</dbReference>
<dbReference type="InterPro" id="IPR050204">
    <property type="entry name" value="AraC_XylS_family_regulators"/>
</dbReference>
<dbReference type="PROSITE" id="PS01124">
    <property type="entry name" value="HTH_ARAC_FAMILY_2"/>
    <property type="match status" value="1"/>
</dbReference>
<dbReference type="GO" id="GO:0043565">
    <property type="term" value="F:sequence-specific DNA binding"/>
    <property type="evidence" value="ECO:0007669"/>
    <property type="project" value="InterPro"/>
</dbReference>